<dbReference type="Proteomes" id="UP000501802">
    <property type="component" value="Chromosome"/>
</dbReference>
<evidence type="ECO:0000313" key="1">
    <source>
        <dbReference type="EMBL" id="QIP17812.1"/>
    </source>
</evidence>
<dbReference type="EMBL" id="CP050063">
    <property type="protein sequence ID" value="QIP17812.1"/>
    <property type="molecule type" value="Genomic_DNA"/>
</dbReference>
<dbReference type="KEGG" id="spib:G8759_14360"/>
<sequence>MVTGSTESMAGELSNNHGNGDLWIARLGAALPNQPISLLAPTYNCETGAFHFNTSGGDGSPIEFRAAPGITGWTTNPDQFVDKESRTANDVKPFTLEARQNGITVTYNWDLRAHCLTQLPLKLLAPTYNCQSGAFHFNTSGGDGSPIEFRAAPGITGWTTNPDQFVDKESRTANDVKPFTLEARQNGITVTYNWDLKAACGRVRLGVPESKTELILTVLGNPVQEHLNVLIQGADDQTVQLRLSDLQGRLIENRRIERAGKDEIQRFQVNQSQSGILLLQVTTPTQRKSLKIIQK</sequence>
<keyword evidence="2" id="KW-1185">Reference proteome</keyword>
<gene>
    <name evidence="1" type="ORF">G8759_14360</name>
</gene>
<dbReference type="InterPro" id="IPR026444">
    <property type="entry name" value="Secre_tail"/>
</dbReference>
<dbReference type="NCBIfam" id="TIGR04183">
    <property type="entry name" value="Por_Secre_tail"/>
    <property type="match status" value="1"/>
</dbReference>
<reference evidence="1 2" key="1">
    <citation type="submission" date="2020-03" db="EMBL/GenBank/DDBJ databases">
        <authorList>
            <person name="Kim M.K."/>
        </authorList>
    </citation>
    <scope>NUCLEOTIDE SEQUENCE [LARGE SCALE GENOMIC DNA]</scope>
    <source>
        <strain evidence="1 2">BT328</strain>
    </source>
</reference>
<accession>A0A6G9AZC5</accession>
<proteinExistence type="predicted"/>
<name>A0A6G9AZC5_9BACT</name>
<organism evidence="1 2">
    <name type="scientific">Spirosoma aureum</name>
    <dbReference type="NCBI Taxonomy" id="2692134"/>
    <lineage>
        <taxon>Bacteria</taxon>
        <taxon>Pseudomonadati</taxon>
        <taxon>Bacteroidota</taxon>
        <taxon>Cytophagia</taxon>
        <taxon>Cytophagales</taxon>
        <taxon>Cytophagaceae</taxon>
        <taxon>Spirosoma</taxon>
    </lineage>
</organism>
<dbReference type="AlphaFoldDB" id="A0A6G9AZC5"/>
<protein>
    <submittedName>
        <fullName evidence="1">T9SS type A sorting domain-containing protein</fullName>
    </submittedName>
</protein>
<evidence type="ECO:0000313" key="2">
    <source>
        <dbReference type="Proteomes" id="UP000501802"/>
    </source>
</evidence>